<keyword evidence="10" id="KW-1185">Reference proteome</keyword>
<protein>
    <recommendedName>
        <fullName evidence="8">Rhodopsin domain-containing protein</fullName>
    </recommendedName>
</protein>
<organism evidence="9 10">
    <name type="scientific">Lepraria finkii</name>
    <dbReference type="NCBI Taxonomy" id="1340010"/>
    <lineage>
        <taxon>Eukaryota</taxon>
        <taxon>Fungi</taxon>
        <taxon>Dikarya</taxon>
        <taxon>Ascomycota</taxon>
        <taxon>Pezizomycotina</taxon>
        <taxon>Lecanoromycetes</taxon>
        <taxon>OSLEUM clade</taxon>
        <taxon>Lecanoromycetidae</taxon>
        <taxon>Lecanorales</taxon>
        <taxon>Lecanorineae</taxon>
        <taxon>Stereocaulaceae</taxon>
        <taxon>Lepraria</taxon>
    </lineage>
</organism>
<feature type="transmembrane region" description="Helical" evidence="7">
    <location>
        <begin position="45"/>
        <end position="69"/>
    </location>
</feature>
<reference evidence="9 10" key="1">
    <citation type="submission" date="2024-09" db="EMBL/GenBank/DDBJ databases">
        <title>Rethinking Asexuality: The Enigmatic Case of Functional Sexual Genes in Lepraria (Stereocaulaceae).</title>
        <authorList>
            <person name="Doellman M."/>
            <person name="Sun Y."/>
            <person name="Barcenas-Pena A."/>
            <person name="Lumbsch H.T."/>
            <person name="Grewe F."/>
        </authorList>
    </citation>
    <scope>NUCLEOTIDE SEQUENCE [LARGE SCALE GENOMIC DNA]</scope>
    <source>
        <strain evidence="9 10">Grewe 0041</strain>
    </source>
</reference>
<keyword evidence="2 7" id="KW-0812">Transmembrane</keyword>
<accession>A0ABR4BAZ7</accession>
<evidence type="ECO:0000256" key="7">
    <source>
        <dbReference type="SAM" id="Phobius"/>
    </source>
</evidence>
<feature type="transmembrane region" description="Helical" evidence="7">
    <location>
        <begin position="12"/>
        <end position="33"/>
    </location>
</feature>
<evidence type="ECO:0000259" key="8">
    <source>
        <dbReference type="Pfam" id="PF20684"/>
    </source>
</evidence>
<sequence>MTSAGDSRTDVIIVAVVLLTILSTLSFIGRIWGRLLSAVKLGWDDLLMTVALFGCWAISADNIVAIRYGSGRHTVYLSTSDIRNFNITFYAFIVLQIITTTFIKMAILILYRRTFVTKCFQRAVYIVGAIILADSVGIFFAECFYCFPIEHLWNPKTPGKCVNRVYFTTVGSSTLFLTDLVVNIMPLPVIWKLHMTSRRKIELTFIFLLGGFTCLSRIVQIVDSARLEVDDITWTNVDVAVWNMVEAHIGCVAANITLMGPLFSRLGKRLNLSDHMPSSWHGGTKDKQSSVQSSAKHTLRGHVGVEHGFKRMEEYGSGVRTSQLQGMVAPTIGTGDKLPDDVFEMENLGGQGIMVKTDLEQTYLKPLAHRDVGGI</sequence>
<proteinExistence type="inferred from homology"/>
<dbReference type="InterPro" id="IPR052337">
    <property type="entry name" value="SAT4-like"/>
</dbReference>
<dbReference type="Pfam" id="PF20684">
    <property type="entry name" value="Fung_rhodopsin"/>
    <property type="match status" value="1"/>
</dbReference>
<comment type="subcellular location">
    <subcellularLocation>
        <location evidence="1">Membrane</location>
        <topology evidence="1">Multi-pass membrane protein</topology>
    </subcellularLocation>
</comment>
<evidence type="ECO:0000256" key="3">
    <source>
        <dbReference type="ARBA" id="ARBA00022989"/>
    </source>
</evidence>
<comment type="caution">
    <text evidence="9">The sequence shown here is derived from an EMBL/GenBank/DDBJ whole genome shotgun (WGS) entry which is preliminary data.</text>
</comment>
<comment type="similarity">
    <text evidence="5">Belongs to the SAT4 family.</text>
</comment>
<evidence type="ECO:0000256" key="1">
    <source>
        <dbReference type="ARBA" id="ARBA00004141"/>
    </source>
</evidence>
<evidence type="ECO:0000313" key="9">
    <source>
        <dbReference type="EMBL" id="KAL2055042.1"/>
    </source>
</evidence>
<keyword evidence="4 7" id="KW-0472">Membrane</keyword>
<dbReference type="EMBL" id="JBHFEH010000013">
    <property type="protein sequence ID" value="KAL2055042.1"/>
    <property type="molecule type" value="Genomic_DNA"/>
</dbReference>
<name>A0ABR4BAZ7_9LECA</name>
<keyword evidence="3 7" id="KW-1133">Transmembrane helix</keyword>
<evidence type="ECO:0000256" key="2">
    <source>
        <dbReference type="ARBA" id="ARBA00022692"/>
    </source>
</evidence>
<dbReference type="PANTHER" id="PTHR33048:SF47">
    <property type="entry name" value="INTEGRAL MEMBRANE PROTEIN-RELATED"/>
    <property type="match status" value="1"/>
</dbReference>
<evidence type="ECO:0000256" key="5">
    <source>
        <dbReference type="ARBA" id="ARBA00038359"/>
    </source>
</evidence>
<feature type="transmembrane region" description="Helical" evidence="7">
    <location>
        <begin position="242"/>
        <end position="263"/>
    </location>
</feature>
<feature type="region of interest" description="Disordered" evidence="6">
    <location>
        <begin position="277"/>
        <end position="298"/>
    </location>
</feature>
<dbReference type="PANTHER" id="PTHR33048">
    <property type="entry name" value="PTH11-LIKE INTEGRAL MEMBRANE PROTEIN (AFU_ORTHOLOGUE AFUA_5G11245)"/>
    <property type="match status" value="1"/>
</dbReference>
<feature type="transmembrane region" description="Helical" evidence="7">
    <location>
        <begin position="203"/>
        <end position="222"/>
    </location>
</feature>
<gene>
    <name evidence="9" type="ORF">ABVK25_004864</name>
</gene>
<feature type="transmembrane region" description="Helical" evidence="7">
    <location>
        <begin position="89"/>
        <end position="111"/>
    </location>
</feature>
<dbReference type="Proteomes" id="UP001590951">
    <property type="component" value="Unassembled WGS sequence"/>
</dbReference>
<evidence type="ECO:0000256" key="4">
    <source>
        <dbReference type="ARBA" id="ARBA00023136"/>
    </source>
</evidence>
<feature type="transmembrane region" description="Helical" evidence="7">
    <location>
        <begin position="123"/>
        <end position="145"/>
    </location>
</feature>
<evidence type="ECO:0000313" key="10">
    <source>
        <dbReference type="Proteomes" id="UP001590951"/>
    </source>
</evidence>
<dbReference type="InterPro" id="IPR049326">
    <property type="entry name" value="Rhodopsin_dom_fungi"/>
</dbReference>
<feature type="transmembrane region" description="Helical" evidence="7">
    <location>
        <begin position="165"/>
        <end position="191"/>
    </location>
</feature>
<feature type="domain" description="Rhodopsin" evidence="8">
    <location>
        <begin position="30"/>
        <end position="265"/>
    </location>
</feature>
<evidence type="ECO:0000256" key="6">
    <source>
        <dbReference type="SAM" id="MobiDB-lite"/>
    </source>
</evidence>